<dbReference type="HOGENOM" id="CLU_120910_3_2_9"/>
<evidence type="ECO:0000313" key="1">
    <source>
        <dbReference type="EMBL" id="AAK80165.1"/>
    </source>
</evidence>
<dbReference type="SUPFAM" id="SSF160214">
    <property type="entry name" value="FlaG-like"/>
    <property type="match status" value="1"/>
</dbReference>
<keyword evidence="2" id="KW-1185">Reference proteome</keyword>
<dbReference type="PANTHER" id="PTHR37166">
    <property type="entry name" value="PROTEIN FLAG"/>
    <property type="match status" value="1"/>
</dbReference>
<dbReference type="InterPro" id="IPR005186">
    <property type="entry name" value="FlaG"/>
</dbReference>
<accession>Q97H07</accession>
<reference evidence="1 2" key="1">
    <citation type="journal article" date="2001" name="J. Bacteriol.">
        <title>Genome sequence and comparative analysis of the solvent-producing bacterium Clostridium acetobutylicum.</title>
        <authorList>
            <person name="Nolling J."/>
            <person name="Breton G."/>
            <person name="Omelchenko M.V."/>
            <person name="Makarova K.S."/>
            <person name="Zeng Q."/>
            <person name="Gibson R."/>
            <person name="Lee H.M."/>
            <person name="Dubois J."/>
            <person name="Qiu D."/>
            <person name="Hitti J."/>
            <person name="Wolf Y.I."/>
            <person name="Tatusov R.L."/>
            <person name="Sabathe F."/>
            <person name="Doucette-Stamm L."/>
            <person name="Soucaille P."/>
            <person name="Daly M.J."/>
            <person name="Bennett G.N."/>
            <person name="Koonin E.V."/>
            <person name="Smith D.R."/>
        </authorList>
    </citation>
    <scope>NUCLEOTIDE SEQUENCE [LARGE SCALE GENOMIC DNA]</scope>
    <source>
        <strain evidence="2">ATCC 824 / DSM 792 / JCM 1419 / LMG 5710 / VKM B-1787</strain>
    </source>
</reference>
<dbReference type="RefSeq" id="WP_010965506.1">
    <property type="nucleotide sequence ID" value="NC_003030.1"/>
</dbReference>
<name>Q97H07_CLOAB</name>
<dbReference type="AlphaFoldDB" id="Q97H07"/>
<gene>
    <name evidence="1" type="ordered locus">CA_C2208</name>
</gene>
<protein>
    <submittedName>
        <fullName evidence="1">Flagellin family protein, YVYC B.subtilis ortholog</fullName>
    </submittedName>
</protein>
<keyword evidence="1" id="KW-0966">Cell projection</keyword>
<organism evidence="1 2">
    <name type="scientific">Clostridium acetobutylicum (strain ATCC 824 / DSM 792 / JCM 1419 / IAM 19013 / LMG 5710 / NBRC 13948 / NRRL B-527 / VKM B-1787 / 2291 / W)</name>
    <dbReference type="NCBI Taxonomy" id="272562"/>
    <lineage>
        <taxon>Bacteria</taxon>
        <taxon>Bacillati</taxon>
        <taxon>Bacillota</taxon>
        <taxon>Clostridia</taxon>
        <taxon>Eubacteriales</taxon>
        <taxon>Clostridiaceae</taxon>
        <taxon>Clostridium</taxon>
    </lineage>
</organism>
<dbReference type="KEGG" id="cac:CA_C2208"/>
<dbReference type="Proteomes" id="UP000000814">
    <property type="component" value="Chromosome"/>
</dbReference>
<dbReference type="PIR" id="B97172">
    <property type="entry name" value="B97172"/>
</dbReference>
<dbReference type="STRING" id="272562.CA_C2208"/>
<dbReference type="OrthoDB" id="9799867at2"/>
<dbReference type="PANTHER" id="PTHR37166:SF1">
    <property type="entry name" value="PROTEIN FLAG"/>
    <property type="match status" value="1"/>
</dbReference>
<dbReference type="GeneID" id="44998687"/>
<dbReference type="Pfam" id="PF03646">
    <property type="entry name" value="FlaG"/>
    <property type="match status" value="1"/>
</dbReference>
<dbReference type="InterPro" id="IPR035924">
    <property type="entry name" value="FlaG-like_sf"/>
</dbReference>
<sequence length="116" mass="13041">MDINLVCQGGQSLENTPVDSKNIKTQKIEIDAVKNVENIEIKNEKETKNTGKDIDKLLKKDNTHVEYSVHKVFGDLIIKIVDNDTKKVVEEIPPEKILDMVAKLCQADGVLLDKKV</sequence>
<dbReference type="EMBL" id="AE001437">
    <property type="protein sequence ID" value="AAK80165.1"/>
    <property type="molecule type" value="Genomic_DNA"/>
</dbReference>
<proteinExistence type="predicted"/>
<dbReference type="PATRIC" id="fig|272562.8.peg.2409"/>
<keyword evidence="1" id="KW-0969">Cilium</keyword>
<dbReference type="Gene3D" id="3.30.160.170">
    <property type="entry name" value="FlaG-like"/>
    <property type="match status" value="1"/>
</dbReference>
<keyword evidence="1" id="KW-0282">Flagellum</keyword>
<evidence type="ECO:0000313" key="2">
    <source>
        <dbReference type="Proteomes" id="UP000000814"/>
    </source>
</evidence>
<dbReference type="eggNOG" id="COG1334">
    <property type="taxonomic scope" value="Bacteria"/>
</dbReference>